<reference evidence="5" key="1">
    <citation type="journal article" date="2019" name="Int. J. Syst. Evol. Microbiol.">
        <title>The Global Catalogue of Microorganisms (GCM) 10K type strain sequencing project: providing services to taxonomists for standard genome sequencing and annotation.</title>
        <authorList>
            <consortium name="The Broad Institute Genomics Platform"/>
            <consortium name="The Broad Institute Genome Sequencing Center for Infectious Disease"/>
            <person name="Wu L."/>
            <person name="Ma J."/>
        </authorList>
    </citation>
    <scope>NUCLEOTIDE SEQUENCE [LARGE SCALE GENOMIC DNA]</scope>
    <source>
        <strain evidence="5">IBRC-M 10703</strain>
    </source>
</reference>
<dbReference type="InterPro" id="IPR014256">
    <property type="entry name" value="Spore_VI_D"/>
</dbReference>
<name>A0ABV8GVJ5_9BACI</name>
<feature type="compositionally biased region" description="Basic and acidic residues" evidence="2">
    <location>
        <begin position="145"/>
        <end position="156"/>
    </location>
</feature>
<organism evidence="4 5">
    <name type="scientific">Oceanobacillus longus</name>
    <dbReference type="NCBI Taxonomy" id="930120"/>
    <lineage>
        <taxon>Bacteria</taxon>
        <taxon>Bacillati</taxon>
        <taxon>Bacillota</taxon>
        <taxon>Bacilli</taxon>
        <taxon>Bacillales</taxon>
        <taxon>Bacillaceae</taxon>
        <taxon>Oceanobacillus</taxon>
    </lineage>
</organism>
<dbReference type="NCBIfam" id="TIGR02907">
    <property type="entry name" value="spore_VI_D"/>
    <property type="match status" value="1"/>
</dbReference>
<protein>
    <submittedName>
        <fullName evidence="4">Stage VI sporulation protein D</fullName>
    </submittedName>
</protein>
<evidence type="ECO:0000256" key="2">
    <source>
        <dbReference type="SAM" id="MobiDB-lite"/>
    </source>
</evidence>
<dbReference type="Gene3D" id="3.10.350.10">
    <property type="entry name" value="LysM domain"/>
    <property type="match status" value="1"/>
</dbReference>
<dbReference type="InterPro" id="IPR036779">
    <property type="entry name" value="LysM_dom_sf"/>
</dbReference>
<dbReference type="PROSITE" id="PS51782">
    <property type="entry name" value="LYSM"/>
    <property type="match status" value="1"/>
</dbReference>
<gene>
    <name evidence="4" type="primary">spoVID</name>
    <name evidence="4" type="ORF">ACFOUV_02220</name>
</gene>
<keyword evidence="1" id="KW-0175">Coiled coil</keyword>
<feature type="region of interest" description="Disordered" evidence="2">
    <location>
        <begin position="144"/>
        <end position="169"/>
    </location>
</feature>
<evidence type="ECO:0000313" key="5">
    <source>
        <dbReference type="Proteomes" id="UP001595772"/>
    </source>
</evidence>
<dbReference type="RefSeq" id="WP_379495135.1">
    <property type="nucleotide sequence ID" value="NZ_JBHSAO010000001.1"/>
</dbReference>
<evidence type="ECO:0000313" key="4">
    <source>
        <dbReference type="EMBL" id="MFC4022632.1"/>
    </source>
</evidence>
<keyword evidence="5" id="KW-1185">Reference proteome</keyword>
<feature type="coiled-coil region" evidence="1">
    <location>
        <begin position="179"/>
        <end position="206"/>
    </location>
</feature>
<dbReference type="EMBL" id="JBHSAO010000001">
    <property type="protein sequence ID" value="MFC4022632.1"/>
    <property type="molecule type" value="Genomic_DNA"/>
</dbReference>
<dbReference type="SUPFAM" id="SSF54106">
    <property type="entry name" value="LysM domain"/>
    <property type="match status" value="1"/>
</dbReference>
<feature type="region of interest" description="Disordered" evidence="2">
    <location>
        <begin position="249"/>
        <end position="279"/>
    </location>
</feature>
<sequence>MAGDSKTFTFELQESLFFEKGQEVAEMRGISLEPEISIQPYDEYISIRGIIELRGEYEKINSSDSEDELIDFEDFQAKRYVEKVIEENGVTMFSHRFPVEISVPPYRVADLDEVTVNIESFDYEIPESSQLKLYASIEIHGINSDAEKPREEKEEGNTEEVTEEENTEEVMEEFVNDEENSFEFEIRKQKEDVEETEEDVEATEVIEEAIAMEDPVELSETEVTRSSNEDPDRWKVKSQTLSEFFNQLPEENEASNVEEEVQTDSVSDETDESIESKDDDYEQLSVEDATYLSDIFRNTEEESFTKMKLCIVQDQDTIETIAQRFSISPLQLIKHNDLEADFEVHEGQLLYIPANN</sequence>
<dbReference type="InterPro" id="IPR018392">
    <property type="entry name" value="LysM"/>
</dbReference>
<feature type="compositionally biased region" description="Acidic residues" evidence="2">
    <location>
        <begin position="250"/>
        <end position="279"/>
    </location>
</feature>
<proteinExistence type="predicted"/>
<dbReference type="Pfam" id="PF01476">
    <property type="entry name" value="LysM"/>
    <property type="match status" value="1"/>
</dbReference>
<comment type="caution">
    <text evidence="4">The sequence shown here is derived from an EMBL/GenBank/DDBJ whole genome shotgun (WGS) entry which is preliminary data.</text>
</comment>
<dbReference type="Proteomes" id="UP001595772">
    <property type="component" value="Unassembled WGS sequence"/>
</dbReference>
<dbReference type="InterPro" id="IPR048862">
    <property type="entry name" value="SPOCS_spoVID_N"/>
</dbReference>
<evidence type="ECO:0000256" key="1">
    <source>
        <dbReference type="SAM" id="Coils"/>
    </source>
</evidence>
<accession>A0ABV8GVJ5</accession>
<dbReference type="CDD" id="cd00118">
    <property type="entry name" value="LysM"/>
    <property type="match status" value="1"/>
</dbReference>
<feature type="compositionally biased region" description="Acidic residues" evidence="2">
    <location>
        <begin position="157"/>
        <end position="169"/>
    </location>
</feature>
<evidence type="ECO:0000259" key="3">
    <source>
        <dbReference type="PROSITE" id="PS51782"/>
    </source>
</evidence>
<feature type="domain" description="LysM" evidence="3">
    <location>
        <begin position="308"/>
        <end position="352"/>
    </location>
</feature>
<dbReference type="Pfam" id="PF20918">
    <property type="entry name" value="SPOCS_spoVID-N"/>
    <property type="match status" value="1"/>
</dbReference>